<comment type="caution">
    <text evidence="3">The sequence shown here is derived from an EMBL/GenBank/DDBJ whole genome shotgun (WGS) entry which is preliminary data.</text>
</comment>
<dbReference type="RefSeq" id="WP_136900981.1">
    <property type="nucleotide sequence ID" value="NZ_SUME01000003.1"/>
</dbReference>
<name>A0A4U0P214_9SPHI</name>
<dbReference type="AlphaFoldDB" id="A0A4U0P214"/>
<gene>
    <name evidence="3" type="ORF">FAZ15_09025</name>
</gene>
<protein>
    <recommendedName>
        <fullName evidence="2">LiaI-LiaF-like transmembrane region domain-containing protein</fullName>
    </recommendedName>
</protein>
<dbReference type="InterPro" id="IPR043726">
    <property type="entry name" value="LiaI-LiaF-like_TM1"/>
</dbReference>
<dbReference type="Pfam" id="PF18917">
    <property type="entry name" value="LiaI-LiaF-like_TM1"/>
    <property type="match status" value="1"/>
</dbReference>
<keyword evidence="1" id="KW-0472">Membrane</keyword>
<feature type="transmembrane region" description="Helical" evidence="1">
    <location>
        <begin position="57"/>
        <end position="79"/>
    </location>
</feature>
<keyword evidence="4" id="KW-1185">Reference proteome</keyword>
<feature type="transmembrane region" description="Helical" evidence="1">
    <location>
        <begin position="7"/>
        <end position="24"/>
    </location>
</feature>
<evidence type="ECO:0000313" key="4">
    <source>
        <dbReference type="Proteomes" id="UP000306808"/>
    </source>
</evidence>
<keyword evidence="1" id="KW-0812">Transmembrane</keyword>
<proteinExistence type="predicted"/>
<organism evidence="3 4">
    <name type="scientific">Sphingobacterium olei</name>
    <dbReference type="NCBI Taxonomy" id="2571155"/>
    <lineage>
        <taxon>Bacteria</taxon>
        <taxon>Pseudomonadati</taxon>
        <taxon>Bacteroidota</taxon>
        <taxon>Sphingobacteriia</taxon>
        <taxon>Sphingobacteriales</taxon>
        <taxon>Sphingobacteriaceae</taxon>
        <taxon>Sphingobacterium</taxon>
    </lineage>
</organism>
<dbReference type="Proteomes" id="UP000306808">
    <property type="component" value="Unassembled WGS sequence"/>
</dbReference>
<evidence type="ECO:0000259" key="2">
    <source>
        <dbReference type="Pfam" id="PF18917"/>
    </source>
</evidence>
<sequence length="305" mass="33646">MNSKITTGIWFIFFGVIILLHNFGVVNFNFYAIFKYWPLIIVAIGANLILQNRKFGTLVTSIINVSICIFLMIIGLTSLEKFSFNKFGNINIENKNDTLGLEQVVSHPFTNDIQEVKLEVSAGATSLFLDSLPSEELIKASSPNGNMGLKLEVTDEEKLTKIELINKIKKDNSSGNTINFALNRNPIWNMEFNIGASSFKGDLSNYKLANLSINSGAASIDLTLGQPQLSVTTIEINTAASSCKINLPKNAACMIENDSFLSGKKFKGLDIKEDNIHKTLNFDTAQNKYIIKISGAANSLSINRF</sequence>
<evidence type="ECO:0000256" key="1">
    <source>
        <dbReference type="SAM" id="Phobius"/>
    </source>
</evidence>
<feature type="transmembrane region" description="Helical" evidence="1">
    <location>
        <begin position="30"/>
        <end position="50"/>
    </location>
</feature>
<dbReference type="EMBL" id="SUME01000003">
    <property type="protein sequence ID" value="TJZ61327.1"/>
    <property type="molecule type" value="Genomic_DNA"/>
</dbReference>
<keyword evidence="1" id="KW-1133">Transmembrane helix</keyword>
<evidence type="ECO:0000313" key="3">
    <source>
        <dbReference type="EMBL" id="TJZ61327.1"/>
    </source>
</evidence>
<feature type="domain" description="LiaI-LiaF-like transmembrane region" evidence="2">
    <location>
        <begin position="5"/>
        <end position="49"/>
    </location>
</feature>
<accession>A0A4U0P214</accession>
<dbReference type="OrthoDB" id="941984at2"/>
<reference evidence="3 4" key="1">
    <citation type="submission" date="2019-04" db="EMBL/GenBank/DDBJ databases">
        <title>Sphingobacterium olei sp. nov., isolated from oil-contaminated soil.</title>
        <authorList>
            <person name="Liu B."/>
        </authorList>
    </citation>
    <scope>NUCLEOTIDE SEQUENCE [LARGE SCALE GENOMIC DNA]</scope>
    <source>
        <strain evidence="3 4">HAL-9</strain>
    </source>
</reference>